<evidence type="ECO:0000313" key="2">
    <source>
        <dbReference type="EMBL" id="GEC75283.1"/>
    </source>
</evidence>
<dbReference type="InterPro" id="IPR016130">
    <property type="entry name" value="Tyr_Pase_AS"/>
</dbReference>
<dbReference type="InterPro" id="IPR026893">
    <property type="entry name" value="Tyr/Ser_Pase_IphP-type"/>
</dbReference>
<feature type="domain" description="Tyrosine specific protein phosphatases" evidence="1">
    <location>
        <begin position="111"/>
        <end position="127"/>
    </location>
</feature>
<dbReference type="EMBL" id="BJNQ01000007">
    <property type="protein sequence ID" value="GEC75283.1"/>
    <property type="molecule type" value="Genomic_DNA"/>
</dbReference>
<gene>
    <name evidence="2" type="ORF">MLI01_14280</name>
</gene>
<dbReference type="AlphaFoldDB" id="A0A4Y4B9L4"/>
<dbReference type="Pfam" id="PF13350">
    <property type="entry name" value="Y_phosphatase3"/>
    <property type="match status" value="1"/>
</dbReference>
<name>A0A4Y4B9L4_MICMQ</name>
<organism evidence="2 3">
    <name type="scientific">Microbacterium maritypicum</name>
    <name type="common">Microbacterium liquefaciens</name>
    <dbReference type="NCBI Taxonomy" id="33918"/>
    <lineage>
        <taxon>Bacteria</taxon>
        <taxon>Bacillati</taxon>
        <taxon>Actinomycetota</taxon>
        <taxon>Actinomycetes</taxon>
        <taxon>Micrococcales</taxon>
        <taxon>Microbacteriaceae</taxon>
        <taxon>Microbacterium</taxon>
    </lineage>
</organism>
<dbReference type="PROSITE" id="PS00383">
    <property type="entry name" value="TYR_PHOSPHATASE_1"/>
    <property type="match status" value="1"/>
</dbReference>
<comment type="caution">
    <text evidence="2">The sequence shown here is derived from an EMBL/GenBank/DDBJ whole genome shotgun (WGS) entry which is preliminary data.</text>
</comment>
<dbReference type="PROSITE" id="PS50056">
    <property type="entry name" value="TYR_PHOSPHATASE_2"/>
    <property type="match status" value="1"/>
</dbReference>
<reference evidence="2 3" key="1">
    <citation type="submission" date="2019-06" db="EMBL/GenBank/DDBJ databases">
        <title>Whole genome shotgun sequence of Microbacterium liquefaciens NBRC 15037.</title>
        <authorList>
            <person name="Hosoyama A."/>
            <person name="Uohara A."/>
            <person name="Ohji S."/>
            <person name="Ichikawa N."/>
        </authorList>
    </citation>
    <scope>NUCLEOTIDE SEQUENCE [LARGE SCALE GENOMIC DNA]</scope>
    <source>
        <strain evidence="2 3">NBRC 15037</strain>
    </source>
</reference>
<evidence type="ECO:0000313" key="3">
    <source>
        <dbReference type="Proteomes" id="UP000317410"/>
    </source>
</evidence>
<dbReference type="Gene3D" id="3.90.190.10">
    <property type="entry name" value="Protein tyrosine phosphatase superfamily"/>
    <property type="match status" value="1"/>
</dbReference>
<dbReference type="RefSeq" id="WP_141386421.1">
    <property type="nucleotide sequence ID" value="NZ_BJNQ01000007.1"/>
</dbReference>
<protein>
    <submittedName>
        <fullName evidence="2">Protein-tyrosine-phosphatase</fullName>
    </submittedName>
</protein>
<dbReference type="InterPro" id="IPR029021">
    <property type="entry name" value="Prot-tyrosine_phosphatase-like"/>
</dbReference>
<accession>A0A4Y4B9L4</accession>
<proteinExistence type="predicted"/>
<dbReference type="Proteomes" id="UP000317410">
    <property type="component" value="Unassembled WGS sequence"/>
</dbReference>
<sequence>MLAIDVDGLFNVRASDTRRPWLVRSGAPEALSEAGEKLLIALGVSVIVDLREPAESDAVVHGIPSASVPVYGTEPPATGTLEEIYEGLLRSRGHALTAAVGAIADAEGAALVHCTAGKDRTGLVVALARFAAGASEDDVVADYVLSAPQVRPVRGEHAERIAASVEARERADVLRLHLESPPEAIVHALAVIREFGGAEEYLRAHGLRSDQLAALRRKEGVAA</sequence>
<dbReference type="SUPFAM" id="SSF52799">
    <property type="entry name" value="(Phosphotyrosine protein) phosphatases II"/>
    <property type="match status" value="1"/>
</dbReference>
<evidence type="ECO:0000259" key="1">
    <source>
        <dbReference type="PROSITE" id="PS50056"/>
    </source>
</evidence>
<dbReference type="GO" id="GO:0004721">
    <property type="term" value="F:phosphoprotein phosphatase activity"/>
    <property type="evidence" value="ECO:0007669"/>
    <property type="project" value="InterPro"/>
</dbReference>
<dbReference type="InterPro" id="IPR000387">
    <property type="entry name" value="Tyr_Pase_dom"/>
</dbReference>